<sequence length="329" mass="36439">MRGLGTTEAQVISLAKNTRLSPMAASISSIFVYPIKSCRGISLLQAPITATGFRWDRQCVVVNGKGRRACTQRVEPKLALVLVELPSEASIEDWEPTESSFMVLKAPGMNVLKVSLSKPHETLADGVSVWEWSGSALDEGDEASQWFSDFLGKPYRLVRFNTASETRPMDPKYAPGHKVLFSDMSPYMLLSQGSLDALNELLNNPNPINRFRPNILVDGCEPFAEDLWTEIKINNFTFQGVRLCTRCKIPTINQETGIASPEIGETLKSFRSDTILRPTQKRKGKVYFGLNIVWNDSLPVLDQGKGKVIEVGNLVYVLRKVSSANEAVG</sequence>
<keyword evidence="2" id="KW-1185">Reference proteome</keyword>
<dbReference type="GO" id="GO:0032787">
    <property type="term" value="P:monocarboxylic acid metabolic process"/>
    <property type="evidence" value="ECO:0007669"/>
    <property type="project" value="UniProtKB-ARBA"/>
</dbReference>
<dbReference type="InterPro" id="IPR005302">
    <property type="entry name" value="MoCF_Sase_C"/>
</dbReference>
<dbReference type="PROSITE" id="PS51340">
    <property type="entry name" value="MOSC"/>
    <property type="match status" value="1"/>
</dbReference>
<dbReference type="Pfam" id="PF03473">
    <property type="entry name" value="MOSC"/>
    <property type="match status" value="1"/>
</dbReference>
<dbReference type="SUPFAM" id="SSF141673">
    <property type="entry name" value="MOSC N-terminal domain-like"/>
    <property type="match status" value="1"/>
</dbReference>
<dbReference type="FunCoup" id="A0A6P9ECF5">
    <property type="interactions" value="2193"/>
</dbReference>
<dbReference type="RefSeq" id="XP_035545094.1">
    <property type="nucleotide sequence ID" value="XM_035689201.1"/>
</dbReference>
<proteinExistence type="predicted"/>
<dbReference type="Pfam" id="PF03476">
    <property type="entry name" value="MOSC_N"/>
    <property type="match status" value="1"/>
</dbReference>
<accession>A0A6P9ECF5</accession>
<feature type="domain" description="MOSC" evidence="1">
    <location>
        <begin position="155"/>
        <end position="318"/>
    </location>
</feature>
<dbReference type="SUPFAM" id="SSF50800">
    <property type="entry name" value="PK beta-barrel domain-like"/>
    <property type="match status" value="1"/>
</dbReference>
<reference evidence="3" key="1">
    <citation type="submission" date="2025-08" db="UniProtKB">
        <authorList>
            <consortium name="RefSeq"/>
        </authorList>
    </citation>
    <scope>IDENTIFICATION</scope>
    <source>
        <tissue evidence="3">Leaves</tissue>
    </source>
</reference>
<dbReference type="InterPro" id="IPR005303">
    <property type="entry name" value="MOCOS_middle"/>
</dbReference>
<gene>
    <name evidence="3" type="primary">LOC109011834</name>
</gene>
<dbReference type="PANTHER" id="PTHR14237:SF19">
    <property type="entry name" value="MITOCHONDRIAL AMIDOXIME REDUCING COMPONENT 1"/>
    <property type="match status" value="1"/>
</dbReference>
<dbReference type="InterPro" id="IPR011037">
    <property type="entry name" value="Pyrv_Knase-like_insert_dom_sf"/>
</dbReference>
<dbReference type="GO" id="GO:0030151">
    <property type="term" value="F:molybdenum ion binding"/>
    <property type="evidence" value="ECO:0007669"/>
    <property type="project" value="InterPro"/>
</dbReference>
<dbReference type="GO" id="GO:0030170">
    <property type="term" value="F:pyridoxal phosphate binding"/>
    <property type="evidence" value="ECO:0007669"/>
    <property type="project" value="InterPro"/>
</dbReference>
<name>A0A6P9ECF5_JUGRE</name>
<dbReference type="KEGG" id="jre:109011834"/>
<dbReference type="InParanoid" id="A0A6P9ECF5"/>
<dbReference type="Proteomes" id="UP000235220">
    <property type="component" value="Chromosome 4"/>
</dbReference>
<protein>
    <submittedName>
        <fullName evidence="3">Mitochondrial amidoxime reducing component 2-like</fullName>
    </submittedName>
</protein>
<dbReference type="PANTHER" id="PTHR14237">
    <property type="entry name" value="MOLYBDOPTERIN COFACTOR SULFURASE MOSC"/>
    <property type="match status" value="1"/>
</dbReference>
<evidence type="ECO:0000313" key="3">
    <source>
        <dbReference type="RefSeq" id="XP_035545094.1"/>
    </source>
</evidence>
<evidence type="ECO:0000313" key="2">
    <source>
        <dbReference type="Proteomes" id="UP000235220"/>
    </source>
</evidence>
<dbReference type="GO" id="GO:0003824">
    <property type="term" value="F:catalytic activity"/>
    <property type="evidence" value="ECO:0007669"/>
    <property type="project" value="InterPro"/>
</dbReference>
<dbReference type="AlphaFoldDB" id="A0A6P9ECF5"/>
<evidence type="ECO:0000259" key="1">
    <source>
        <dbReference type="PROSITE" id="PS51340"/>
    </source>
</evidence>
<dbReference type="OrthoDB" id="17255at2759"/>
<dbReference type="GeneID" id="109011834"/>
<organism evidence="2 3">
    <name type="scientific">Juglans regia</name>
    <name type="common">English walnut</name>
    <dbReference type="NCBI Taxonomy" id="51240"/>
    <lineage>
        <taxon>Eukaryota</taxon>
        <taxon>Viridiplantae</taxon>
        <taxon>Streptophyta</taxon>
        <taxon>Embryophyta</taxon>
        <taxon>Tracheophyta</taxon>
        <taxon>Spermatophyta</taxon>
        <taxon>Magnoliopsida</taxon>
        <taxon>eudicotyledons</taxon>
        <taxon>Gunneridae</taxon>
        <taxon>Pentapetalae</taxon>
        <taxon>rosids</taxon>
        <taxon>fabids</taxon>
        <taxon>Fagales</taxon>
        <taxon>Juglandaceae</taxon>
        <taxon>Juglans</taxon>
    </lineage>
</organism>